<evidence type="ECO:0000256" key="9">
    <source>
        <dbReference type="SAM" id="Phobius"/>
    </source>
</evidence>
<proteinExistence type="predicted"/>
<evidence type="ECO:0000256" key="4">
    <source>
        <dbReference type="ARBA" id="ARBA00022679"/>
    </source>
</evidence>
<keyword evidence="7" id="KW-0067">ATP-binding</keyword>
<dbReference type="PANTHER" id="PTHR24421:SF10">
    <property type="entry name" value="NITRATE_NITRITE SENSOR PROTEIN NARQ"/>
    <property type="match status" value="1"/>
</dbReference>
<dbReference type="SMART" id="SM00387">
    <property type="entry name" value="HATPase_c"/>
    <property type="match status" value="1"/>
</dbReference>
<evidence type="ECO:0000256" key="1">
    <source>
        <dbReference type="ARBA" id="ARBA00000085"/>
    </source>
</evidence>
<keyword evidence="9" id="KW-1133">Transmembrane helix</keyword>
<evidence type="ECO:0000313" key="12">
    <source>
        <dbReference type="Proteomes" id="UP000624709"/>
    </source>
</evidence>
<dbReference type="InterPro" id="IPR050482">
    <property type="entry name" value="Sensor_HK_TwoCompSys"/>
</dbReference>
<evidence type="ECO:0000256" key="6">
    <source>
        <dbReference type="ARBA" id="ARBA00022777"/>
    </source>
</evidence>
<dbReference type="Pfam" id="PF02518">
    <property type="entry name" value="HATPase_c"/>
    <property type="match status" value="1"/>
</dbReference>
<dbReference type="Gene3D" id="1.20.5.1930">
    <property type="match status" value="1"/>
</dbReference>
<feature type="transmembrane region" description="Helical" evidence="9">
    <location>
        <begin position="47"/>
        <end position="63"/>
    </location>
</feature>
<feature type="transmembrane region" description="Helical" evidence="9">
    <location>
        <begin position="117"/>
        <end position="138"/>
    </location>
</feature>
<feature type="transmembrane region" description="Helical" evidence="9">
    <location>
        <begin position="68"/>
        <end position="85"/>
    </location>
</feature>
<reference evidence="11 12" key="1">
    <citation type="submission" date="2021-01" db="EMBL/GenBank/DDBJ databases">
        <title>Whole genome shotgun sequence of Actinoplanes palleronii NBRC 14916.</title>
        <authorList>
            <person name="Komaki H."/>
            <person name="Tamura T."/>
        </authorList>
    </citation>
    <scope>NUCLEOTIDE SEQUENCE [LARGE SCALE GENOMIC DNA]</scope>
    <source>
        <strain evidence="11 12">NBRC 14916</strain>
    </source>
</reference>
<evidence type="ECO:0000256" key="5">
    <source>
        <dbReference type="ARBA" id="ARBA00022741"/>
    </source>
</evidence>
<dbReference type="Pfam" id="PF23539">
    <property type="entry name" value="DUF7134"/>
    <property type="match status" value="1"/>
</dbReference>
<dbReference type="GO" id="GO:0016301">
    <property type="term" value="F:kinase activity"/>
    <property type="evidence" value="ECO:0007669"/>
    <property type="project" value="UniProtKB-KW"/>
</dbReference>
<keyword evidence="12" id="KW-1185">Reference proteome</keyword>
<evidence type="ECO:0000256" key="7">
    <source>
        <dbReference type="ARBA" id="ARBA00022840"/>
    </source>
</evidence>
<dbReference type="EC" id="2.7.13.3" evidence="2"/>
<feature type="transmembrane region" description="Helical" evidence="9">
    <location>
        <begin position="91"/>
        <end position="110"/>
    </location>
</feature>
<feature type="transmembrane region" description="Helical" evidence="9">
    <location>
        <begin position="15"/>
        <end position="35"/>
    </location>
</feature>
<evidence type="ECO:0000256" key="3">
    <source>
        <dbReference type="ARBA" id="ARBA00022553"/>
    </source>
</evidence>
<dbReference type="InterPro" id="IPR036890">
    <property type="entry name" value="HATPase_C_sf"/>
</dbReference>
<keyword evidence="5" id="KW-0547">Nucleotide-binding</keyword>
<dbReference type="PANTHER" id="PTHR24421">
    <property type="entry name" value="NITRATE/NITRITE SENSOR PROTEIN NARX-RELATED"/>
    <property type="match status" value="1"/>
</dbReference>
<comment type="catalytic activity">
    <reaction evidence="1">
        <text>ATP + protein L-histidine = ADP + protein N-phospho-L-histidine.</text>
        <dbReference type="EC" id="2.7.13.3"/>
    </reaction>
</comment>
<keyword evidence="9" id="KW-0472">Membrane</keyword>
<gene>
    <name evidence="11" type="ORF">Apa02nite_064940</name>
</gene>
<keyword evidence="6 11" id="KW-0418">Kinase</keyword>
<dbReference type="InterPro" id="IPR055558">
    <property type="entry name" value="DUF7134"/>
</dbReference>
<dbReference type="Pfam" id="PF07730">
    <property type="entry name" value="HisKA_3"/>
    <property type="match status" value="1"/>
</dbReference>
<dbReference type="RefSeq" id="WP_239164717.1">
    <property type="nucleotide sequence ID" value="NZ_BAAATY010000030.1"/>
</dbReference>
<accession>A0ABQ4BI85</accession>
<dbReference type="EMBL" id="BOMS01000102">
    <property type="protein sequence ID" value="GIE70386.1"/>
    <property type="molecule type" value="Genomic_DNA"/>
</dbReference>
<evidence type="ECO:0000313" key="11">
    <source>
        <dbReference type="EMBL" id="GIE70386.1"/>
    </source>
</evidence>
<dbReference type="InterPro" id="IPR011712">
    <property type="entry name" value="Sig_transdc_His_kin_sub3_dim/P"/>
</dbReference>
<dbReference type="CDD" id="cd16917">
    <property type="entry name" value="HATPase_UhpB-NarQ-NarX-like"/>
    <property type="match status" value="1"/>
</dbReference>
<evidence type="ECO:0000256" key="8">
    <source>
        <dbReference type="ARBA" id="ARBA00023012"/>
    </source>
</evidence>
<dbReference type="Gene3D" id="3.30.565.10">
    <property type="entry name" value="Histidine kinase-like ATPase, C-terminal domain"/>
    <property type="match status" value="1"/>
</dbReference>
<comment type="caution">
    <text evidence="11">The sequence shown here is derived from an EMBL/GenBank/DDBJ whole genome shotgun (WGS) entry which is preliminary data.</text>
</comment>
<dbReference type="InterPro" id="IPR003594">
    <property type="entry name" value="HATPase_dom"/>
</dbReference>
<dbReference type="Proteomes" id="UP000624709">
    <property type="component" value="Unassembled WGS sequence"/>
</dbReference>
<feature type="transmembrane region" description="Helical" evidence="9">
    <location>
        <begin position="150"/>
        <end position="171"/>
    </location>
</feature>
<sequence length="400" mass="42012">MDATQLIRRLRPTELLALDTVTAGVVTLICLLAAAETPKDGLPAEPGWASLLTALLIGLPIAVRRRWPYLVAITVTVASSVALGFEVIPAFAAPGPACALVLAFYTFGAAARDRRAFVIEAACSFLLSLSLVGPMLLAGHGDPGPDAPSMFMSVLFGGLVVAPPAILGFAIGERRAQNAQRSEQVRREAAIQERLRLARELHDIIAHTMTLIVVKASIGNHVAERDPAEARDALQVIEKTGRAAMLEVHKMLDTLRDDTPYAPMPGLDDLPALVAMASSSGARVTLTVDRPEGPANAWMPESVQLAVYRIVQESVTNVVKHAAPAQCQVTVVVGATTVQIEVIDDGTRPPAATRTGHGLIGMRERVALHGGTFRAGPRDGGGFSVTALLPVGGPPSGGDV</sequence>
<keyword evidence="9" id="KW-0812">Transmembrane</keyword>
<keyword evidence="8" id="KW-0902">Two-component regulatory system</keyword>
<keyword evidence="4" id="KW-0808">Transferase</keyword>
<protein>
    <recommendedName>
        <fullName evidence="2">histidine kinase</fullName>
        <ecNumber evidence="2">2.7.13.3</ecNumber>
    </recommendedName>
</protein>
<name>A0ABQ4BI85_9ACTN</name>
<evidence type="ECO:0000256" key="2">
    <source>
        <dbReference type="ARBA" id="ARBA00012438"/>
    </source>
</evidence>
<dbReference type="SUPFAM" id="SSF55874">
    <property type="entry name" value="ATPase domain of HSP90 chaperone/DNA topoisomerase II/histidine kinase"/>
    <property type="match status" value="1"/>
</dbReference>
<keyword evidence="3" id="KW-0597">Phosphoprotein</keyword>
<evidence type="ECO:0000259" key="10">
    <source>
        <dbReference type="SMART" id="SM00387"/>
    </source>
</evidence>
<feature type="domain" description="Histidine kinase/HSP90-like ATPase" evidence="10">
    <location>
        <begin position="302"/>
        <end position="393"/>
    </location>
</feature>
<organism evidence="11 12">
    <name type="scientific">Actinoplanes palleronii</name>
    <dbReference type="NCBI Taxonomy" id="113570"/>
    <lineage>
        <taxon>Bacteria</taxon>
        <taxon>Bacillati</taxon>
        <taxon>Actinomycetota</taxon>
        <taxon>Actinomycetes</taxon>
        <taxon>Micromonosporales</taxon>
        <taxon>Micromonosporaceae</taxon>
        <taxon>Actinoplanes</taxon>
    </lineage>
</organism>